<gene>
    <name evidence="4" type="ORF">LSINAPIS_LOCUS393</name>
</gene>
<dbReference type="EMBL" id="FZQP02000004">
    <property type="protein sequence ID" value="VVC86604.1"/>
    <property type="molecule type" value="Genomic_DNA"/>
</dbReference>
<feature type="domain" description="MADF" evidence="2">
    <location>
        <begin position="11"/>
        <end position="98"/>
    </location>
</feature>
<dbReference type="PROSITE" id="PS51029">
    <property type="entry name" value="MADF"/>
    <property type="match status" value="1"/>
</dbReference>
<feature type="domain" description="BESS" evidence="3">
    <location>
        <begin position="151"/>
        <end position="190"/>
    </location>
</feature>
<evidence type="ECO:0000259" key="3">
    <source>
        <dbReference type="PROSITE" id="PS51031"/>
    </source>
</evidence>
<protein>
    <recommendedName>
        <fullName evidence="6">MADF domain-containing protein</fullName>
    </recommendedName>
</protein>
<dbReference type="SMART" id="SM00595">
    <property type="entry name" value="MADF"/>
    <property type="match status" value="1"/>
</dbReference>
<dbReference type="PROSITE" id="PS51031">
    <property type="entry name" value="BESS"/>
    <property type="match status" value="1"/>
</dbReference>
<dbReference type="Proteomes" id="UP000324832">
    <property type="component" value="Unassembled WGS sequence"/>
</dbReference>
<keyword evidence="5" id="KW-1185">Reference proteome</keyword>
<dbReference type="AlphaFoldDB" id="A0A5E4PKW3"/>
<dbReference type="PANTHER" id="PTHR12243:SF67">
    <property type="entry name" value="COREPRESSOR OF PANGOLIN, ISOFORM A-RELATED"/>
    <property type="match status" value="1"/>
</dbReference>
<proteinExistence type="predicted"/>
<dbReference type="GO" id="GO:0006357">
    <property type="term" value="P:regulation of transcription by RNA polymerase II"/>
    <property type="evidence" value="ECO:0007669"/>
    <property type="project" value="TreeGrafter"/>
</dbReference>
<evidence type="ECO:0000256" key="1">
    <source>
        <dbReference type="PROSITE-ProRule" id="PRU00371"/>
    </source>
</evidence>
<dbReference type="Pfam" id="PF02944">
    <property type="entry name" value="BESS"/>
    <property type="match status" value="1"/>
</dbReference>
<organism evidence="4 5">
    <name type="scientific">Leptidea sinapis</name>
    <dbReference type="NCBI Taxonomy" id="189913"/>
    <lineage>
        <taxon>Eukaryota</taxon>
        <taxon>Metazoa</taxon>
        <taxon>Ecdysozoa</taxon>
        <taxon>Arthropoda</taxon>
        <taxon>Hexapoda</taxon>
        <taxon>Insecta</taxon>
        <taxon>Pterygota</taxon>
        <taxon>Neoptera</taxon>
        <taxon>Endopterygota</taxon>
        <taxon>Lepidoptera</taxon>
        <taxon>Glossata</taxon>
        <taxon>Ditrysia</taxon>
        <taxon>Papilionoidea</taxon>
        <taxon>Pieridae</taxon>
        <taxon>Dismorphiinae</taxon>
        <taxon>Leptidea</taxon>
    </lineage>
</organism>
<accession>A0A5E4PKW3</accession>
<comment type="subcellular location">
    <subcellularLocation>
        <location evidence="1">Nucleus</location>
    </subcellularLocation>
</comment>
<evidence type="ECO:0000313" key="4">
    <source>
        <dbReference type="EMBL" id="VVC86604.1"/>
    </source>
</evidence>
<dbReference type="InterPro" id="IPR039353">
    <property type="entry name" value="TF_Adf1"/>
</dbReference>
<dbReference type="InterPro" id="IPR006578">
    <property type="entry name" value="MADF-dom"/>
</dbReference>
<sequence>MSEMKKINVYQLIKEVKARPCLWNRRDPNFRDRRENNSAWKEITRVMGDDERLLRMKWKNFRDLFVKEQKRVNVMSPEDYTGKWRYFKHLWFVTLREEDAPHEGNQTIVLEVLTEDYCSTKTEVLSTSECDSAEPNQDPIGESFNDAPSEEDYDQMFLRSLTPYLRQLEPLRKLVVRNKIQDIILNELGAQNCNYKKIKLTKQKY</sequence>
<evidence type="ECO:0000259" key="2">
    <source>
        <dbReference type="PROSITE" id="PS51029"/>
    </source>
</evidence>
<dbReference type="Pfam" id="PF10545">
    <property type="entry name" value="MADF_DNA_bdg"/>
    <property type="match status" value="1"/>
</dbReference>
<dbReference type="GO" id="GO:0005634">
    <property type="term" value="C:nucleus"/>
    <property type="evidence" value="ECO:0007669"/>
    <property type="project" value="UniProtKB-SubCell"/>
</dbReference>
<dbReference type="GO" id="GO:0005667">
    <property type="term" value="C:transcription regulator complex"/>
    <property type="evidence" value="ECO:0007669"/>
    <property type="project" value="TreeGrafter"/>
</dbReference>
<dbReference type="InterPro" id="IPR004210">
    <property type="entry name" value="BESS_motif"/>
</dbReference>
<evidence type="ECO:0000313" key="5">
    <source>
        <dbReference type="Proteomes" id="UP000324832"/>
    </source>
</evidence>
<evidence type="ECO:0008006" key="6">
    <source>
        <dbReference type="Google" id="ProtNLM"/>
    </source>
</evidence>
<reference evidence="4 5" key="1">
    <citation type="submission" date="2017-07" db="EMBL/GenBank/DDBJ databases">
        <authorList>
            <person name="Talla V."/>
            <person name="Backstrom N."/>
        </authorList>
    </citation>
    <scope>NUCLEOTIDE SEQUENCE [LARGE SCALE GENOMIC DNA]</scope>
</reference>
<dbReference type="PANTHER" id="PTHR12243">
    <property type="entry name" value="MADF DOMAIN TRANSCRIPTION FACTOR"/>
    <property type="match status" value="1"/>
</dbReference>
<keyword evidence="1" id="KW-0539">Nucleus</keyword>
<dbReference type="GO" id="GO:0003677">
    <property type="term" value="F:DNA binding"/>
    <property type="evidence" value="ECO:0007669"/>
    <property type="project" value="InterPro"/>
</dbReference>
<name>A0A5E4PKW3_9NEOP</name>